<dbReference type="HOGENOM" id="CLU_507115_0_0_1"/>
<comment type="caution">
    <text evidence="2">The sequence shown here is derived from an EMBL/GenBank/DDBJ whole genome shotgun (WGS) entry which is preliminary data.</text>
</comment>
<keyword evidence="3" id="KW-1185">Reference proteome</keyword>
<dbReference type="OrthoDB" id="1262810at2759"/>
<name>W9ZAY7_9EURO</name>
<dbReference type="GeneID" id="19164389"/>
<evidence type="ECO:0008006" key="4">
    <source>
        <dbReference type="Google" id="ProtNLM"/>
    </source>
</evidence>
<dbReference type="AlphaFoldDB" id="W9ZAY7"/>
<dbReference type="Proteomes" id="UP000019478">
    <property type="component" value="Unassembled WGS sequence"/>
</dbReference>
<feature type="compositionally biased region" description="Low complexity" evidence="1">
    <location>
        <begin position="157"/>
        <end position="171"/>
    </location>
</feature>
<sequence length="537" mass="59144">MLSNIRAFRVPDITIRRYVLDASTKRYGRDEKGEVLLLDADAELHVKIRRDSELMDIIVPLSERFAERFDLGNASRELLVKVLTTEKVEQFIEGLERAGIKTDPTAVVEVVAEDDPAEDSDDVTLAEDPNDSLGLAFQQLQIGNERSGSGADEESWGSQPRGPSQRPSSQRRQLRNEAAVSSPFSLKRRLNQAASSEARSDGIATDGETAPDEYIARLTASLSKAKLSDTTHDVFRDRLAPPHAPSGAEPSQSSVPVFGMATGFEFTFNSPSPQPRVTKPDADMSSSLGANTSATSRVIVDNSSEAQADLDAPQSSPNHVHGALETPTKAFRQSNHPWSSGRRHRSSYGGSSFVAQQSPEDMPHEIGFAGEHLVYKFLEDKLSPLFTPENWTSRARTKAFPNPFSDDFREKDFADFTYVDTDGRMRMYLSEHVPNFESPTGQGNITYHLEVKSSLGGLHTPALLSNNQISMAKKWSGRFSTPATQTDVYILVRVYGLGSDPPQPQLCLFPDPWNLICQDSLLIEGEAGIYVRPKVGN</sequence>
<accession>W9ZAY7</accession>
<reference evidence="2 3" key="1">
    <citation type="submission" date="2013-03" db="EMBL/GenBank/DDBJ databases">
        <title>The Genome Sequence of Capronia epimyces CBS 606.96.</title>
        <authorList>
            <consortium name="The Broad Institute Genomics Platform"/>
            <person name="Cuomo C."/>
            <person name="de Hoog S."/>
            <person name="Gorbushina A."/>
            <person name="Walker B."/>
            <person name="Young S.K."/>
            <person name="Zeng Q."/>
            <person name="Gargeya S."/>
            <person name="Fitzgerald M."/>
            <person name="Haas B."/>
            <person name="Abouelleil A."/>
            <person name="Allen A.W."/>
            <person name="Alvarado L."/>
            <person name="Arachchi H.M."/>
            <person name="Berlin A.M."/>
            <person name="Chapman S.B."/>
            <person name="Gainer-Dewar J."/>
            <person name="Goldberg J."/>
            <person name="Griggs A."/>
            <person name="Gujja S."/>
            <person name="Hansen M."/>
            <person name="Howarth C."/>
            <person name="Imamovic A."/>
            <person name="Ireland A."/>
            <person name="Larimer J."/>
            <person name="McCowan C."/>
            <person name="Murphy C."/>
            <person name="Pearson M."/>
            <person name="Poon T.W."/>
            <person name="Priest M."/>
            <person name="Roberts A."/>
            <person name="Saif S."/>
            <person name="Shea T."/>
            <person name="Sisk P."/>
            <person name="Sykes S."/>
            <person name="Wortman J."/>
            <person name="Nusbaum C."/>
            <person name="Birren B."/>
        </authorList>
    </citation>
    <scope>NUCLEOTIDE SEQUENCE [LARGE SCALE GENOMIC DNA]</scope>
    <source>
        <strain evidence="2 3">CBS 606.96</strain>
    </source>
</reference>
<evidence type="ECO:0000256" key="1">
    <source>
        <dbReference type="SAM" id="MobiDB-lite"/>
    </source>
</evidence>
<dbReference type="STRING" id="1182542.W9ZAY7"/>
<gene>
    <name evidence="2" type="ORF">A1O3_00249</name>
</gene>
<feature type="region of interest" description="Disordered" evidence="1">
    <location>
        <begin position="307"/>
        <end position="358"/>
    </location>
</feature>
<dbReference type="RefSeq" id="XP_007728589.1">
    <property type="nucleotide sequence ID" value="XM_007730399.1"/>
</dbReference>
<feature type="region of interest" description="Disordered" evidence="1">
    <location>
        <begin position="144"/>
        <end position="207"/>
    </location>
</feature>
<evidence type="ECO:0000313" key="2">
    <source>
        <dbReference type="EMBL" id="EXJ91699.1"/>
    </source>
</evidence>
<feature type="region of interest" description="Disordered" evidence="1">
    <location>
        <begin position="266"/>
        <end position="290"/>
    </location>
</feature>
<organism evidence="2 3">
    <name type="scientific">Capronia epimyces CBS 606.96</name>
    <dbReference type="NCBI Taxonomy" id="1182542"/>
    <lineage>
        <taxon>Eukaryota</taxon>
        <taxon>Fungi</taxon>
        <taxon>Dikarya</taxon>
        <taxon>Ascomycota</taxon>
        <taxon>Pezizomycotina</taxon>
        <taxon>Eurotiomycetes</taxon>
        <taxon>Chaetothyriomycetidae</taxon>
        <taxon>Chaetothyriales</taxon>
        <taxon>Herpotrichiellaceae</taxon>
        <taxon>Capronia</taxon>
    </lineage>
</organism>
<evidence type="ECO:0000313" key="3">
    <source>
        <dbReference type="Proteomes" id="UP000019478"/>
    </source>
</evidence>
<proteinExistence type="predicted"/>
<dbReference type="EMBL" id="AMGY01000001">
    <property type="protein sequence ID" value="EXJ91699.1"/>
    <property type="molecule type" value="Genomic_DNA"/>
</dbReference>
<feature type="region of interest" description="Disordered" evidence="1">
    <location>
        <begin position="237"/>
        <end position="256"/>
    </location>
</feature>
<protein>
    <recommendedName>
        <fullName evidence="4">Protein NO VEIN C-terminal domain-containing protein</fullName>
    </recommendedName>
</protein>